<dbReference type="KEGG" id="sual:KDD17_00395"/>
<dbReference type="Gene3D" id="1.10.630.10">
    <property type="entry name" value="Cytochrome P450"/>
    <property type="match status" value="1"/>
</dbReference>
<dbReference type="InterPro" id="IPR017972">
    <property type="entry name" value="Cyt_P450_CS"/>
</dbReference>
<keyword evidence="2" id="KW-0560">Oxidoreductase</keyword>
<keyword evidence="4" id="KW-1185">Reference proteome</keyword>
<keyword evidence="2" id="KW-0408">Iron</keyword>
<keyword evidence="2" id="KW-0479">Metal-binding</keyword>
<evidence type="ECO:0000256" key="1">
    <source>
        <dbReference type="ARBA" id="ARBA00010617"/>
    </source>
</evidence>
<dbReference type="PANTHER" id="PTHR46696">
    <property type="entry name" value="P450, PUTATIVE (EUROFUNG)-RELATED"/>
    <property type="match status" value="1"/>
</dbReference>
<dbReference type="PANTHER" id="PTHR46696:SF1">
    <property type="entry name" value="CYTOCHROME P450 YJIB-RELATED"/>
    <property type="match status" value="1"/>
</dbReference>
<dbReference type="Pfam" id="PF00067">
    <property type="entry name" value="p450"/>
    <property type="match status" value="1"/>
</dbReference>
<keyword evidence="2" id="KW-0503">Monooxygenase</keyword>
<dbReference type="SUPFAM" id="SSF48264">
    <property type="entry name" value="Cytochrome P450"/>
    <property type="match status" value="1"/>
</dbReference>
<organism evidence="3 4">
    <name type="scientific">Sulfitobacter albidus</name>
    <dbReference type="NCBI Taxonomy" id="2829501"/>
    <lineage>
        <taxon>Bacteria</taxon>
        <taxon>Pseudomonadati</taxon>
        <taxon>Pseudomonadota</taxon>
        <taxon>Alphaproteobacteria</taxon>
        <taxon>Rhodobacterales</taxon>
        <taxon>Roseobacteraceae</taxon>
        <taxon>Sulfitobacter</taxon>
    </lineage>
</organism>
<proteinExistence type="inferred from homology"/>
<dbReference type="RefSeq" id="WP_212704771.1">
    <property type="nucleotide sequence ID" value="NZ_CP073581.1"/>
</dbReference>
<dbReference type="AlphaFoldDB" id="A0A975JDP2"/>
<accession>A0A975JDP2</accession>
<dbReference type="GO" id="GO:0004497">
    <property type="term" value="F:monooxygenase activity"/>
    <property type="evidence" value="ECO:0007669"/>
    <property type="project" value="UniProtKB-KW"/>
</dbReference>
<sequence length="387" mass="42611">MTHAPVYTIDPQAFWHDPYPDLAVLRRDAPVAYVPQLGATLITRRTDIFEVEKKIAYFSSEQPDGLMTRLMGQNMMRKDGAAHLAERRAIFPTVSPRTVRDTWRAQFQTITDRALAEIKPRGHADMAQDIAKRLSGEALVAMTGLRDMTWQEMDRVSQGMIDGCANYAGDAEIEARCHDCTASIDRHIDVMLPVLRADPDASLLSVQLAAGLPMDQIRANVKLAISGGQNEPRDVIAGLVWALLTHPDQYALVQSGHASWMQAFEEYTRWMSPIGMSPREMAQPYTLHGITLEAGARVFLMFGAGNRDETVFARPDVFDITQDGSASIAFGAGPHFCAGAWAARCLIGEVVMPTLFATLPNLRLAGAARFGGWAFRGPLSVPVVWNT</sequence>
<evidence type="ECO:0000313" key="4">
    <source>
        <dbReference type="Proteomes" id="UP000683291"/>
    </source>
</evidence>
<dbReference type="PROSITE" id="PS00086">
    <property type="entry name" value="CYTOCHROME_P450"/>
    <property type="match status" value="1"/>
</dbReference>
<name>A0A975JDP2_9RHOB</name>
<dbReference type="InterPro" id="IPR002397">
    <property type="entry name" value="Cyt_P450_B"/>
</dbReference>
<dbReference type="EMBL" id="CP073581">
    <property type="protein sequence ID" value="QUJ76574.1"/>
    <property type="molecule type" value="Genomic_DNA"/>
</dbReference>
<dbReference type="InterPro" id="IPR001128">
    <property type="entry name" value="Cyt_P450"/>
</dbReference>
<dbReference type="GO" id="GO:0016705">
    <property type="term" value="F:oxidoreductase activity, acting on paired donors, with incorporation or reduction of molecular oxygen"/>
    <property type="evidence" value="ECO:0007669"/>
    <property type="project" value="InterPro"/>
</dbReference>
<dbReference type="InterPro" id="IPR036396">
    <property type="entry name" value="Cyt_P450_sf"/>
</dbReference>
<evidence type="ECO:0000313" key="3">
    <source>
        <dbReference type="EMBL" id="QUJ76574.1"/>
    </source>
</evidence>
<dbReference type="Proteomes" id="UP000683291">
    <property type="component" value="Chromosome 1"/>
</dbReference>
<evidence type="ECO:0000256" key="2">
    <source>
        <dbReference type="RuleBase" id="RU000461"/>
    </source>
</evidence>
<dbReference type="GO" id="GO:0020037">
    <property type="term" value="F:heme binding"/>
    <property type="evidence" value="ECO:0007669"/>
    <property type="project" value="InterPro"/>
</dbReference>
<keyword evidence="2" id="KW-0349">Heme</keyword>
<dbReference type="PRINTS" id="PR00359">
    <property type="entry name" value="BP450"/>
</dbReference>
<comment type="similarity">
    <text evidence="1 2">Belongs to the cytochrome P450 family.</text>
</comment>
<protein>
    <submittedName>
        <fullName evidence="3">Cytochrome P450</fullName>
    </submittedName>
</protein>
<dbReference type="GO" id="GO:0005506">
    <property type="term" value="F:iron ion binding"/>
    <property type="evidence" value="ECO:0007669"/>
    <property type="project" value="InterPro"/>
</dbReference>
<reference evidence="3" key="1">
    <citation type="submission" date="2021-04" db="EMBL/GenBank/DDBJ databases">
        <title>Complete genome sequence for Sulfitobacter sp. strain JK7-1.</title>
        <authorList>
            <person name="Park S.-J."/>
        </authorList>
    </citation>
    <scope>NUCLEOTIDE SEQUENCE</scope>
    <source>
        <strain evidence="3">JK7-1</strain>
    </source>
</reference>
<gene>
    <name evidence="3" type="ORF">KDD17_00395</name>
</gene>